<feature type="region of interest" description="Disordered" evidence="1">
    <location>
        <begin position="1"/>
        <end position="24"/>
    </location>
</feature>
<evidence type="ECO:0000313" key="3">
    <source>
        <dbReference type="Proteomes" id="UP001165065"/>
    </source>
</evidence>
<reference evidence="3" key="1">
    <citation type="journal article" date="2023" name="Commun. Biol.">
        <title>Genome analysis of Parmales, the sister group of diatoms, reveals the evolutionary specialization of diatoms from phago-mixotrophs to photoautotrophs.</title>
        <authorList>
            <person name="Ban H."/>
            <person name="Sato S."/>
            <person name="Yoshikawa S."/>
            <person name="Yamada K."/>
            <person name="Nakamura Y."/>
            <person name="Ichinomiya M."/>
            <person name="Sato N."/>
            <person name="Blanc-Mathieu R."/>
            <person name="Endo H."/>
            <person name="Kuwata A."/>
            <person name="Ogata H."/>
        </authorList>
    </citation>
    <scope>NUCLEOTIDE SEQUENCE [LARGE SCALE GENOMIC DNA]</scope>
</reference>
<name>A0A9W7GEF9_9STRA</name>
<accession>A0A9W7GEF9</accession>
<organism evidence="2 3">
    <name type="scientific">Triparma columacea</name>
    <dbReference type="NCBI Taxonomy" id="722753"/>
    <lineage>
        <taxon>Eukaryota</taxon>
        <taxon>Sar</taxon>
        <taxon>Stramenopiles</taxon>
        <taxon>Ochrophyta</taxon>
        <taxon>Bolidophyceae</taxon>
        <taxon>Parmales</taxon>
        <taxon>Triparmaceae</taxon>
        <taxon>Triparma</taxon>
    </lineage>
</organism>
<dbReference type="Proteomes" id="UP001165065">
    <property type="component" value="Unassembled WGS sequence"/>
</dbReference>
<proteinExistence type="predicted"/>
<evidence type="ECO:0000256" key="1">
    <source>
        <dbReference type="SAM" id="MobiDB-lite"/>
    </source>
</evidence>
<gene>
    <name evidence="2" type="ORF">TrCOL_g13740</name>
</gene>
<comment type="caution">
    <text evidence="2">The sequence shown here is derived from an EMBL/GenBank/DDBJ whole genome shotgun (WGS) entry which is preliminary data.</text>
</comment>
<dbReference type="EMBL" id="BRYA01000162">
    <property type="protein sequence ID" value="GMI41922.1"/>
    <property type="molecule type" value="Genomic_DNA"/>
</dbReference>
<keyword evidence="3" id="KW-1185">Reference proteome</keyword>
<dbReference type="AlphaFoldDB" id="A0A9W7GEF9"/>
<sequence>MDRVPQGPSSGFKNIKPMTRKERRALKDKVALEKQRLMNRTGLAAKMYRENAPENPSELLTLKPDAAGFMADADRFHSDTAGEEFLKRKAAYNRKQDIYNNTRNTRAVNEEARWKKIESSKHQEEVYWARQRELGVKSAKNKSCVPYDPLTLQYDDTHDGERLRYADDMVRYRAAVRAVNMARHGDTRVGYNIINGIGHERGGDVVPPEKSEYLKHYEDQKDGRK</sequence>
<protein>
    <submittedName>
        <fullName evidence="2">Uncharacterized protein</fullName>
    </submittedName>
</protein>
<evidence type="ECO:0000313" key="2">
    <source>
        <dbReference type="EMBL" id="GMI41922.1"/>
    </source>
</evidence>
<feature type="region of interest" description="Disordered" evidence="1">
    <location>
        <begin position="200"/>
        <end position="225"/>
    </location>
</feature>
<dbReference type="OrthoDB" id="10261433at2759"/>